<dbReference type="PANTHER" id="PTHR48090">
    <property type="entry name" value="UNDECAPRENYL-PHOSPHATE 4-DEOXY-4-FORMAMIDO-L-ARABINOSE TRANSFERASE-RELATED"/>
    <property type="match status" value="1"/>
</dbReference>
<feature type="region of interest" description="Disordered" evidence="6">
    <location>
        <begin position="310"/>
        <end position="336"/>
    </location>
</feature>
<evidence type="ECO:0000313" key="9">
    <source>
        <dbReference type="Proteomes" id="UP001466331"/>
    </source>
</evidence>
<gene>
    <name evidence="8" type="ORF">WKV44_00155</name>
</gene>
<evidence type="ECO:0000313" key="8">
    <source>
        <dbReference type="EMBL" id="MEM5946950.1"/>
    </source>
</evidence>
<dbReference type="InterPro" id="IPR050256">
    <property type="entry name" value="Glycosyltransferase_2"/>
</dbReference>
<name>A0ABU9U8F9_9SPIR</name>
<comment type="cofactor">
    <cofactor evidence="1">
        <name>Mg(2+)</name>
        <dbReference type="ChEBI" id="CHEBI:18420"/>
    </cofactor>
</comment>
<organism evidence="8 9">
    <name type="scientific">Rarispira pelagica</name>
    <dbReference type="NCBI Taxonomy" id="3141764"/>
    <lineage>
        <taxon>Bacteria</taxon>
        <taxon>Pseudomonadati</taxon>
        <taxon>Spirochaetota</taxon>
        <taxon>Spirochaetia</taxon>
        <taxon>Winmispirales</taxon>
        <taxon>Winmispiraceae</taxon>
        <taxon>Rarispira</taxon>
    </lineage>
</organism>
<evidence type="ECO:0000256" key="1">
    <source>
        <dbReference type="ARBA" id="ARBA00001946"/>
    </source>
</evidence>
<keyword evidence="4 8" id="KW-0808">Transferase</keyword>
<dbReference type="Pfam" id="PF00535">
    <property type="entry name" value="Glycos_transf_2"/>
    <property type="match status" value="1"/>
</dbReference>
<comment type="caution">
    <text evidence="8">The sequence shown here is derived from an EMBL/GenBank/DDBJ whole genome shotgun (WGS) entry which is preliminary data.</text>
</comment>
<dbReference type="Gene3D" id="3.90.550.10">
    <property type="entry name" value="Spore Coat Polysaccharide Biosynthesis Protein SpsA, Chain A"/>
    <property type="match status" value="1"/>
</dbReference>
<dbReference type="SUPFAM" id="SSF53448">
    <property type="entry name" value="Nucleotide-diphospho-sugar transferases"/>
    <property type="match status" value="1"/>
</dbReference>
<evidence type="ECO:0000256" key="2">
    <source>
        <dbReference type="ARBA" id="ARBA00006739"/>
    </source>
</evidence>
<evidence type="ECO:0000256" key="3">
    <source>
        <dbReference type="ARBA" id="ARBA00022676"/>
    </source>
</evidence>
<comment type="similarity">
    <text evidence="2">Belongs to the glycosyltransferase 2 family.</text>
</comment>
<keyword evidence="9" id="KW-1185">Reference proteome</keyword>
<dbReference type="GO" id="GO:0016757">
    <property type="term" value="F:glycosyltransferase activity"/>
    <property type="evidence" value="ECO:0007669"/>
    <property type="project" value="UniProtKB-KW"/>
</dbReference>
<dbReference type="RefSeq" id="WP_420068404.1">
    <property type="nucleotide sequence ID" value="NZ_JBCHKQ010000001.1"/>
</dbReference>
<reference evidence="8 9" key="1">
    <citation type="submission" date="2024-03" db="EMBL/GenBank/DDBJ databases">
        <title>Ignisphaera cupida sp. nov., a hyperthermophilic hydrolytic archaeon from a hot spring of Kamchatka, and proposal of Ignisphaeraceae fam. nov.</title>
        <authorList>
            <person name="Podosokorskaya O.A."/>
            <person name="Elcheninov A.G."/>
            <person name="Maltseva A.I."/>
            <person name="Zayulina K.S."/>
            <person name="Novikov A."/>
            <person name="Merkel A.Y."/>
        </authorList>
    </citation>
    <scope>NUCLEOTIDE SEQUENCE [LARGE SCALE GENOMIC DNA]</scope>
    <source>
        <strain evidence="8 9">38H-sp</strain>
    </source>
</reference>
<dbReference type="Proteomes" id="UP001466331">
    <property type="component" value="Unassembled WGS sequence"/>
</dbReference>
<proteinExistence type="inferred from homology"/>
<protein>
    <submittedName>
        <fullName evidence="8">Glucosyl-3-phosphoglycerate synthase</fullName>
        <ecNumber evidence="8">2.4.1.266</ecNumber>
    </submittedName>
</protein>
<dbReference type="EC" id="2.4.1.266" evidence="8"/>
<dbReference type="NCBIfam" id="NF010496">
    <property type="entry name" value="PRK13915.1"/>
    <property type="match status" value="1"/>
</dbReference>
<evidence type="ECO:0000256" key="5">
    <source>
        <dbReference type="ARBA" id="ARBA00022842"/>
    </source>
</evidence>
<feature type="compositionally biased region" description="Basic residues" evidence="6">
    <location>
        <begin position="320"/>
        <end position="336"/>
    </location>
</feature>
<keyword evidence="3 8" id="KW-0328">Glycosyltransferase</keyword>
<accession>A0ABU9U8F9</accession>
<feature type="domain" description="Glycosyltransferase 2-like" evidence="7">
    <location>
        <begin position="35"/>
        <end position="149"/>
    </location>
</feature>
<dbReference type="EMBL" id="JBCHKQ010000001">
    <property type="protein sequence ID" value="MEM5946950.1"/>
    <property type="molecule type" value="Genomic_DNA"/>
</dbReference>
<keyword evidence="5" id="KW-0460">Magnesium</keyword>
<dbReference type="InterPro" id="IPR029044">
    <property type="entry name" value="Nucleotide-diphossugar_trans"/>
</dbReference>
<dbReference type="PANTHER" id="PTHR48090:SF10">
    <property type="entry name" value="GLUCOSYL-3-PHOSPHOGLYCERATE SYNTHASE"/>
    <property type="match status" value="1"/>
</dbReference>
<evidence type="ECO:0000256" key="6">
    <source>
        <dbReference type="SAM" id="MobiDB-lite"/>
    </source>
</evidence>
<sequence>MNLNKWLKEHTFHHSQFSDLTELIKEKEKQNITISLCIPTLNEEKTIGKEIVIFKSELMNRYPLLDEIAVIDSGSTDNTREIAKSFGADVYLSKDILPSMGEKKGKGENLWKAIYQLKGDIIVYIDADIKNIHPRFVYGLVAPLVFYPKLKYIKAFYDRPLAFSQGVRPSGGGRVTEILIRPLFSLFYPELTAIIQPLSGEYAVRREVLEQIPFPIGYGVETSHLIDVYNLYGLDVFAQTDLDQRVHRNQETRSLGKMSFGILQTFLKRMEKQELLKANTEFSTILRQFQVREAQFELLEYQIQEEERPPMNTIEEYQKLKRPAKTTKKTNTKKQK</sequence>
<evidence type="ECO:0000256" key="4">
    <source>
        <dbReference type="ARBA" id="ARBA00022679"/>
    </source>
</evidence>
<dbReference type="InterPro" id="IPR001173">
    <property type="entry name" value="Glyco_trans_2-like"/>
</dbReference>
<evidence type="ECO:0000259" key="7">
    <source>
        <dbReference type="Pfam" id="PF00535"/>
    </source>
</evidence>